<dbReference type="Proteomes" id="UP000190951">
    <property type="component" value="Chromosome"/>
</dbReference>
<keyword evidence="4" id="KW-1185">Reference proteome</keyword>
<evidence type="ECO:0000256" key="1">
    <source>
        <dbReference type="ARBA" id="ARBA00004370"/>
    </source>
</evidence>
<dbReference type="Pfam" id="PF00144">
    <property type="entry name" value="Beta-lactamase"/>
    <property type="match status" value="1"/>
</dbReference>
<dbReference type="STRING" id="84029.CROST_29010"/>
<dbReference type="KEGG" id="crw:CROST_033280"/>
<dbReference type="GO" id="GO:0016020">
    <property type="term" value="C:membrane"/>
    <property type="evidence" value="ECO:0007669"/>
    <property type="project" value="UniProtKB-SubCell"/>
</dbReference>
<dbReference type="PANTHER" id="PTHR46825">
    <property type="entry name" value="D-ALANYL-D-ALANINE-CARBOXYPEPTIDASE/ENDOPEPTIDASE AMPH"/>
    <property type="match status" value="1"/>
</dbReference>
<organism evidence="3 4">
    <name type="scientific">Clostridium felsineum</name>
    <dbReference type="NCBI Taxonomy" id="36839"/>
    <lineage>
        <taxon>Bacteria</taxon>
        <taxon>Bacillati</taxon>
        <taxon>Bacillota</taxon>
        <taxon>Clostridia</taxon>
        <taxon>Eubacteriales</taxon>
        <taxon>Clostridiaceae</taxon>
        <taxon>Clostridium</taxon>
    </lineage>
</organism>
<evidence type="ECO:0000256" key="2">
    <source>
        <dbReference type="ARBA" id="ARBA00023136"/>
    </source>
</evidence>
<dbReference type="EMBL" id="CP096983">
    <property type="protein sequence ID" value="URZ12605.1"/>
    <property type="molecule type" value="Genomic_DNA"/>
</dbReference>
<comment type="subcellular location">
    <subcellularLocation>
        <location evidence="1">Membrane</location>
    </subcellularLocation>
</comment>
<dbReference type="Gene3D" id="3.40.710.10">
    <property type="entry name" value="DD-peptidase/beta-lactamase superfamily"/>
    <property type="match status" value="1"/>
</dbReference>
<sequence length="351" mass="39812">MMNEKIKQVFEKGHNESGFSGAVLITEGDKEILSYACGYSHIGHKVENNVLTRFDTASITKLFTAVSIFQLIEKKRLSLNDKVLDIIDIGETTISKEVTIYQLLTHTSGIGDDADEEAGEKYEDIWKEKPCYSVRELRDFLPQFIEKPMNFEPGKGCRYNNCAYILLGLVIEKITGISYYDYVNKNIFEKADMKDTGFFSMDDINENVAEGYTKKLDDKGNAIGLRKNIYSYPPKGAADGGAYSTVYDLNKFMKAVISNKLLSALFTKEILLPKEMHRKRIDGSVKYMGFGFEFVLDANTSEIIYITKDGSNAGVSNTIKYYPKEDITEIVLSNVELNIWNLLRKAEKFLF</sequence>
<keyword evidence="2" id="KW-0472">Membrane</keyword>
<reference evidence="3 4" key="1">
    <citation type="submission" date="2022-04" db="EMBL/GenBank/DDBJ databases">
        <title>Genome sequence of C. roseum typestrain.</title>
        <authorList>
            <person name="Poehlein A."/>
            <person name="Schoch T."/>
            <person name="Duerre P."/>
            <person name="Daniel R."/>
        </authorList>
    </citation>
    <scope>NUCLEOTIDE SEQUENCE [LARGE SCALE GENOMIC DNA]</scope>
    <source>
        <strain evidence="3 4">DSM 7320</strain>
    </source>
</reference>
<evidence type="ECO:0000313" key="3">
    <source>
        <dbReference type="EMBL" id="URZ12605.1"/>
    </source>
</evidence>
<gene>
    <name evidence="3" type="primary">pbpE</name>
    <name evidence="3" type="ORF">CROST_033280</name>
</gene>
<dbReference type="PANTHER" id="PTHR46825:SF11">
    <property type="entry name" value="PENICILLIN-BINDING PROTEIN 4"/>
    <property type="match status" value="1"/>
</dbReference>
<evidence type="ECO:0000313" key="4">
    <source>
        <dbReference type="Proteomes" id="UP000190951"/>
    </source>
</evidence>
<dbReference type="AlphaFoldDB" id="A0A1S8L3A2"/>
<protein>
    <submittedName>
        <fullName evidence="3">Penicillin-binding protein 4</fullName>
    </submittedName>
</protein>
<dbReference type="InterPro" id="IPR001466">
    <property type="entry name" value="Beta-lactam-related"/>
</dbReference>
<dbReference type="InterPro" id="IPR050491">
    <property type="entry name" value="AmpC-like"/>
</dbReference>
<accession>A0A1S8L3A2</accession>
<dbReference type="SUPFAM" id="SSF56601">
    <property type="entry name" value="beta-lactamase/transpeptidase-like"/>
    <property type="match status" value="1"/>
</dbReference>
<proteinExistence type="predicted"/>
<dbReference type="InterPro" id="IPR012338">
    <property type="entry name" value="Beta-lactam/transpept-like"/>
</dbReference>
<name>A0A1S8L3A2_9CLOT</name>
<dbReference type="RefSeq" id="WP_077835627.1">
    <property type="nucleotide sequence ID" value="NZ_CP096983.1"/>
</dbReference>